<dbReference type="Proteomes" id="UP000177390">
    <property type="component" value="Unassembled WGS sequence"/>
</dbReference>
<dbReference type="EMBL" id="MFAH01000028">
    <property type="protein sequence ID" value="OGD71347.1"/>
    <property type="molecule type" value="Genomic_DNA"/>
</dbReference>
<accession>A0A1F5EVD4</accession>
<sequence>MGLQLEYFWAAINCLGKDKLESNLMAKKVLNQAFADLSARMKLFGQGGDLRTWEMRKRFG</sequence>
<organism evidence="1 2">
    <name type="scientific">Candidatus Collierbacteria bacterium RIFCSPHIGHO2_02_FULL_49_10</name>
    <dbReference type="NCBI Taxonomy" id="1817723"/>
    <lineage>
        <taxon>Bacteria</taxon>
        <taxon>Candidatus Collieribacteriota</taxon>
    </lineage>
</organism>
<dbReference type="AlphaFoldDB" id="A0A1F5EVD4"/>
<evidence type="ECO:0000313" key="1">
    <source>
        <dbReference type="EMBL" id="OGD71347.1"/>
    </source>
</evidence>
<gene>
    <name evidence="1" type="ORF">A3D09_01095</name>
</gene>
<proteinExistence type="predicted"/>
<comment type="caution">
    <text evidence="1">The sequence shown here is derived from an EMBL/GenBank/DDBJ whole genome shotgun (WGS) entry which is preliminary data.</text>
</comment>
<name>A0A1F5EVD4_9BACT</name>
<evidence type="ECO:0000313" key="2">
    <source>
        <dbReference type="Proteomes" id="UP000177390"/>
    </source>
</evidence>
<protein>
    <submittedName>
        <fullName evidence="1">Uncharacterized protein</fullName>
    </submittedName>
</protein>
<reference evidence="1 2" key="1">
    <citation type="journal article" date="2016" name="Nat. Commun.">
        <title>Thousands of microbial genomes shed light on interconnected biogeochemical processes in an aquifer system.</title>
        <authorList>
            <person name="Anantharaman K."/>
            <person name="Brown C.T."/>
            <person name="Hug L.A."/>
            <person name="Sharon I."/>
            <person name="Castelle C.J."/>
            <person name="Probst A.J."/>
            <person name="Thomas B.C."/>
            <person name="Singh A."/>
            <person name="Wilkins M.J."/>
            <person name="Karaoz U."/>
            <person name="Brodie E.L."/>
            <person name="Williams K.H."/>
            <person name="Hubbard S.S."/>
            <person name="Banfield J.F."/>
        </authorList>
    </citation>
    <scope>NUCLEOTIDE SEQUENCE [LARGE SCALE GENOMIC DNA]</scope>
</reference>